<comment type="caution">
    <text evidence="1">The sequence shown here is derived from an EMBL/GenBank/DDBJ whole genome shotgun (WGS) entry which is preliminary data.</text>
</comment>
<dbReference type="EMBL" id="AZIM01000053">
    <property type="protein sequence ID" value="ETE73694.1"/>
    <property type="molecule type" value="Genomic_DNA"/>
</dbReference>
<proteinExistence type="predicted"/>
<feature type="non-terminal residue" evidence="1">
    <location>
        <position position="64"/>
    </location>
</feature>
<organism evidence="1 2">
    <name type="scientific">Ophiophagus hannah</name>
    <name type="common">King cobra</name>
    <name type="synonym">Naja hannah</name>
    <dbReference type="NCBI Taxonomy" id="8665"/>
    <lineage>
        <taxon>Eukaryota</taxon>
        <taxon>Metazoa</taxon>
        <taxon>Chordata</taxon>
        <taxon>Craniata</taxon>
        <taxon>Vertebrata</taxon>
        <taxon>Euteleostomi</taxon>
        <taxon>Lepidosauria</taxon>
        <taxon>Squamata</taxon>
        <taxon>Bifurcata</taxon>
        <taxon>Unidentata</taxon>
        <taxon>Episquamata</taxon>
        <taxon>Toxicofera</taxon>
        <taxon>Serpentes</taxon>
        <taxon>Colubroidea</taxon>
        <taxon>Elapidae</taxon>
        <taxon>Elapinae</taxon>
        <taxon>Ophiophagus</taxon>
    </lineage>
</organism>
<dbReference type="AlphaFoldDB" id="V8PGJ3"/>
<evidence type="ECO:0000313" key="1">
    <source>
        <dbReference type="EMBL" id="ETE73694.1"/>
    </source>
</evidence>
<accession>V8PGJ3</accession>
<sequence>MKGQQYVDDTQLHFSLSSITVRLKKCLDSVADSIDVSHAVITSHLDDCHTFYKELPLKTVGNYT</sequence>
<keyword evidence="2" id="KW-1185">Reference proteome</keyword>
<evidence type="ECO:0000313" key="2">
    <source>
        <dbReference type="Proteomes" id="UP000018936"/>
    </source>
</evidence>
<dbReference type="Proteomes" id="UP000018936">
    <property type="component" value="Unassembled WGS sequence"/>
</dbReference>
<reference evidence="1 2" key="1">
    <citation type="journal article" date="2013" name="Proc. Natl. Acad. Sci. U.S.A.">
        <title>The king cobra genome reveals dynamic gene evolution and adaptation in the snake venom system.</title>
        <authorList>
            <person name="Vonk F.J."/>
            <person name="Casewell N.R."/>
            <person name="Henkel C.V."/>
            <person name="Heimberg A.M."/>
            <person name="Jansen H.J."/>
            <person name="McCleary R.J."/>
            <person name="Kerkkamp H.M."/>
            <person name="Vos R.A."/>
            <person name="Guerreiro I."/>
            <person name="Calvete J.J."/>
            <person name="Wuster W."/>
            <person name="Woods A.E."/>
            <person name="Logan J.M."/>
            <person name="Harrison R.A."/>
            <person name="Castoe T.A."/>
            <person name="de Koning A.P."/>
            <person name="Pollock D.D."/>
            <person name="Yandell M."/>
            <person name="Calderon D."/>
            <person name="Renjifo C."/>
            <person name="Currier R.B."/>
            <person name="Salgado D."/>
            <person name="Pla D."/>
            <person name="Sanz L."/>
            <person name="Hyder A.S."/>
            <person name="Ribeiro J.M."/>
            <person name="Arntzen J.W."/>
            <person name="van den Thillart G.E."/>
            <person name="Boetzer M."/>
            <person name="Pirovano W."/>
            <person name="Dirks R.P."/>
            <person name="Spaink H.P."/>
            <person name="Duboule D."/>
            <person name="McGlinn E."/>
            <person name="Kini R.M."/>
            <person name="Richardson M.K."/>
        </authorList>
    </citation>
    <scope>NUCLEOTIDE SEQUENCE</scope>
    <source>
        <tissue evidence="1">Blood</tissue>
    </source>
</reference>
<name>V8PGJ3_OPHHA</name>
<gene>
    <name evidence="1" type="ORF">L345_00467</name>
</gene>
<feature type="non-terminal residue" evidence="1">
    <location>
        <position position="1"/>
    </location>
</feature>
<protein>
    <submittedName>
        <fullName evidence="1">Uncharacterized protein</fullName>
    </submittedName>
</protein>